<feature type="domain" description="DUF6444" evidence="2">
    <location>
        <begin position="6"/>
        <end position="67"/>
    </location>
</feature>
<evidence type="ECO:0000256" key="1">
    <source>
        <dbReference type="SAM" id="MobiDB-lite"/>
    </source>
</evidence>
<gene>
    <name evidence="3" type="ORF">D0962_27660</name>
</gene>
<proteinExistence type="predicted"/>
<sequence>MGMQDLPDLSQLSPEAKDTLIRMLWEEMQRLRQRLDELEKRPKKTSQNSSKPPSQDIKANRKNRKKKD</sequence>
<feature type="region of interest" description="Disordered" evidence="1">
    <location>
        <begin position="35"/>
        <end position="68"/>
    </location>
</feature>
<protein>
    <recommendedName>
        <fullName evidence="2">DUF6444 domain-containing protein</fullName>
    </recommendedName>
</protein>
<accession>A0A6M0SES0</accession>
<organism evidence="3 4">
    <name type="scientific">Adonisia turfae CCMR0082</name>
    <dbReference type="NCBI Taxonomy" id="2304604"/>
    <lineage>
        <taxon>Bacteria</taxon>
        <taxon>Bacillati</taxon>
        <taxon>Cyanobacteriota</taxon>
        <taxon>Adonisia</taxon>
        <taxon>Adonisia turfae</taxon>
    </lineage>
</organism>
<dbReference type="Proteomes" id="UP000473574">
    <property type="component" value="Unassembled WGS sequence"/>
</dbReference>
<name>A0A6M0SES0_9CYAN</name>
<comment type="caution">
    <text evidence="3">The sequence shown here is derived from an EMBL/GenBank/DDBJ whole genome shotgun (WGS) entry which is preliminary data.</text>
</comment>
<evidence type="ECO:0000313" key="3">
    <source>
        <dbReference type="EMBL" id="NEZ66491.1"/>
    </source>
</evidence>
<evidence type="ECO:0000259" key="2">
    <source>
        <dbReference type="Pfam" id="PF20042"/>
    </source>
</evidence>
<dbReference type="Pfam" id="PF20042">
    <property type="entry name" value="DUF6444"/>
    <property type="match status" value="1"/>
</dbReference>
<reference evidence="3 4" key="1">
    <citation type="journal article" date="2020" name="Microb. Ecol.">
        <title>Ecogenomics of the Marine Benthic Filamentous Cyanobacterium Adonisia.</title>
        <authorList>
            <person name="Walter J.M."/>
            <person name="Coutinho F.H."/>
            <person name="Leomil L."/>
            <person name="Hargreaves P.I."/>
            <person name="Campeao M.E."/>
            <person name="Vieira V.V."/>
            <person name="Silva B.S."/>
            <person name="Fistarol G.O."/>
            <person name="Salomon P.S."/>
            <person name="Sawabe T."/>
            <person name="Mino S."/>
            <person name="Hosokawa M."/>
            <person name="Miyashita H."/>
            <person name="Maruyama F."/>
            <person name="van Verk M.C."/>
            <person name="Dutilh B.E."/>
            <person name="Thompson C.C."/>
            <person name="Thompson F.L."/>
        </authorList>
    </citation>
    <scope>NUCLEOTIDE SEQUENCE [LARGE SCALE GENOMIC DNA]</scope>
    <source>
        <strain evidence="3 4">CCMR0082</strain>
    </source>
</reference>
<dbReference type="AlphaFoldDB" id="A0A6M0SES0"/>
<dbReference type="InterPro" id="IPR045618">
    <property type="entry name" value="DUF6444"/>
</dbReference>
<dbReference type="EMBL" id="QZCE01000002">
    <property type="protein sequence ID" value="NEZ66491.1"/>
    <property type="molecule type" value="Genomic_DNA"/>
</dbReference>
<evidence type="ECO:0000313" key="4">
    <source>
        <dbReference type="Proteomes" id="UP000473574"/>
    </source>
</evidence>